<evidence type="ECO:0000313" key="3">
    <source>
        <dbReference type="Proteomes" id="UP000294257"/>
    </source>
</evidence>
<dbReference type="PANTHER" id="PTHR33164:SF104">
    <property type="entry name" value="TRANSCRIPTIONAL REGULATORY PROTEIN"/>
    <property type="match status" value="1"/>
</dbReference>
<comment type="caution">
    <text evidence="2">The sequence shown here is derived from an EMBL/GenBank/DDBJ whole genome shotgun (WGS) entry which is preliminary data.</text>
</comment>
<gene>
    <name evidence="2" type="ORF">EV193_10559</name>
</gene>
<dbReference type="SMART" id="SM00347">
    <property type="entry name" value="HTH_MARR"/>
    <property type="match status" value="1"/>
</dbReference>
<dbReference type="OrthoDB" id="3237509at2"/>
<keyword evidence="3" id="KW-1185">Reference proteome</keyword>
<evidence type="ECO:0000259" key="1">
    <source>
        <dbReference type="PROSITE" id="PS50995"/>
    </source>
</evidence>
<dbReference type="InterPro" id="IPR036388">
    <property type="entry name" value="WH-like_DNA-bd_sf"/>
</dbReference>
<dbReference type="RefSeq" id="WP_130345000.1">
    <property type="nucleotide sequence ID" value="NZ_SGWQ01000005.1"/>
</dbReference>
<dbReference type="AlphaFoldDB" id="A0A4Q7KMG8"/>
<keyword evidence="2" id="KW-0238">DNA-binding</keyword>
<organism evidence="2 3">
    <name type="scientific">Herbihabitans rhizosphaerae</name>
    <dbReference type="NCBI Taxonomy" id="1872711"/>
    <lineage>
        <taxon>Bacteria</taxon>
        <taxon>Bacillati</taxon>
        <taxon>Actinomycetota</taxon>
        <taxon>Actinomycetes</taxon>
        <taxon>Pseudonocardiales</taxon>
        <taxon>Pseudonocardiaceae</taxon>
        <taxon>Herbihabitans</taxon>
    </lineage>
</organism>
<proteinExistence type="predicted"/>
<dbReference type="Gene3D" id="1.10.10.10">
    <property type="entry name" value="Winged helix-like DNA-binding domain superfamily/Winged helix DNA-binding domain"/>
    <property type="match status" value="1"/>
</dbReference>
<reference evidence="2 3" key="1">
    <citation type="submission" date="2019-02" db="EMBL/GenBank/DDBJ databases">
        <title>Genomic Encyclopedia of Type Strains, Phase IV (KMG-IV): sequencing the most valuable type-strain genomes for metagenomic binning, comparative biology and taxonomic classification.</title>
        <authorList>
            <person name="Goeker M."/>
        </authorList>
    </citation>
    <scope>NUCLEOTIDE SEQUENCE [LARGE SCALE GENOMIC DNA]</scope>
    <source>
        <strain evidence="2 3">DSM 101727</strain>
    </source>
</reference>
<dbReference type="SUPFAM" id="SSF46785">
    <property type="entry name" value="Winged helix' DNA-binding domain"/>
    <property type="match status" value="1"/>
</dbReference>
<dbReference type="Proteomes" id="UP000294257">
    <property type="component" value="Unassembled WGS sequence"/>
</dbReference>
<dbReference type="Pfam" id="PF12802">
    <property type="entry name" value="MarR_2"/>
    <property type="match status" value="1"/>
</dbReference>
<protein>
    <submittedName>
        <fullName evidence="2">DNA-binding MarR family transcriptional regulator</fullName>
    </submittedName>
</protein>
<dbReference type="EMBL" id="SGWQ01000005">
    <property type="protein sequence ID" value="RZS37504.1"/>
    <property type="molecule type" value="Genomic_DNA"/>
</dbReference>
<dbReference type="PROSITE" id="PS50995">
    <property type="entry name" value="HTH_MARR_2"/>
    <property type="match status" value="1"/>
</dbReference>
<feature type="domain" description="HTH marR-type" evidence="1">
    <location>
        <begin position="24"/>
        <end position="159"/>
    </location>
</feature>
<dbReference type="GO" id="GO:0003677">
    <property type="term" value="F:DNA binding"/>
    <property type="evidence" value="ECO:0007669"/>
    <property type="project" value="UniProtKB-KW"/>
</dbReference>
<dbReference type="GO" id="GO:0003700">
    <property type="term" value="F:DNA-binding transcription factor activity"/>
    <property type="evidence" value="ECO:0007669"/>
    <property type="project" value="InterPro"/>
</dbReference>
<evidence type="ECO:0000313" key="2">
    <source>
        <dbReference type="EMBL" id="RZS37504.1"/>
    </source>
</evidence>
<dbReference type="InterPro" id="IPR039422">
    <property type="entry name" value="MarR/SlyA-like"/>
</dbReference>
<dbReference type="PRINTS" id="PR00598">
    <property type="entry name" value="HTHMARR"/>
</dbReference>
<dbReference type="InterPro" id="IPR036390">
    <property type="entry name" value="WH_DNA-bd_sf"/>
</dbReference>
<accession>A0A4Q7KMG8</accession>
<dbReference type="PANTHER" id="PTHR33164">
    <property type="entry name" value="TRANSCRIPTIONAL REGULATOR, MARR FAMILY"/>
    <property type="match status" value="1"/>
</dbReference>
<name>A0A4Q7KMG8_9PSEU</name>
<sequence length="160" mass="17382">MPADHVDDMIREWAASAPNLDVSALEVVGRLLLAAETLQGAIVAALRPLGLSYGDFDVLSTLLRRGDPDGVNPRDLARSALITSGAMTARVDRLHAAGLVDRVHDETDRRQVRIRLTAKGTRLTARAVDAVLEADEEFLAPLGDRQRASAARLLRTLLER</sequence>
<dbReference type="InterPro" id="IPR000835">
    <property type="entry name" value="HTH_MarR-typ"/>
</dbReference>
<dbReference type="GO" id="GO:0006950">
    <property type="term" value="P:response to stress"/>
    <property type="evidence" value="ECO:0007669"/>
    <property type="project" value="TreeGrafter"/>
</dbReference>